<protein>
    <submittedName>
        <fullName evidence="1">Uncharacterized protein</fullName>
    </submittedName>
</protein>
<organism evidence="1">
    <name type="scientific">Timema douglasi</name>
    <name type="common">Walking stick</name>
    <dbReference type="NCBI Taxonomy" id="61478"/>
    <lineage>
        <taxon>Eukaryota</taxon>
        <taxon>Metazoa</taxon>
        <taxon>Ecdysozoa</taxon>
        <taxon>Arthropoda</taxon>
        <taxon>Hexapoda</taxon>
        <taxon>Insecta</taxon>
        <taxon>Pterygota</taxon>
        <taxon>Neoptera</taxon>
        <taxon>Polyneoptera</taxon>
        <taxon>Phasmatodea</taxon>
        <taxon>Timematodea</taxon>
        <taxon>Timematoidea</taxon>
        <taxon>Timematidae</taxon>
        <taxon>Timema</taxon>
    </lineage>
</organism>
<evidence type="ECO:0000313" key="1">
    <source>
        <dbReference type="EMBL" id="CAD7196465.1"/>
    </source>
</evidence>
<name>A0A7R8VG78_TIMDO</name>
<sequence length="192" mass="21787">MGDHRPPAHHYIYKVKVYGGKRDARRGKEGEARERDVEMGRATLGFDARWHLSNAPSVYWVVVWSELVGSSAVCCSSSWKFADQMFETCTSYCYRKEALENRLGQHEVVRKSNRSPSLRLRFGRRADPSIAVLYCDSDAIDHVATEAGWGNVSNDYNNNVIVRGVFSPVFSRSSVVERLGFYSQLSLQRCVP</sequence>
<accession>A0A7R8VG78</accession>
<proteinExistence type="predicted"/>
<gene>
    <name evidence="1" type="ORF">TDIB3V08_LOCUS2813</name>
</gene>
<dbReference type="AlphaFoldDB" id="A0A7R8VG78"/>
<reference evidence="1" key="1">
    <citation type="submission" date="2020-11" db="EMBL/GenBank/DDBJ databases">
        <authorList>
            <person name="Tran Van P."/>
        </authorList>
    </citation>
    <scope>NUCLEOTIDE SEQUENCE</scope>
</reference>
<dbReference type="EMBL" id="OA565175">
    <property type="protein sequence ID" value="CAD7196465.1"/>
    <property type="molecule type" value="Genomic_DNA"/>
</dbReference>